<feature type="domain" description="Hemerythrin-like" evidence="1">
    <location>
        <begin position="5"/>
        <end position="137"/>
    </location>
</feature>
<gene>
    <name evidence="2" type="ORF">LCGC14_0523490</name>
</gene>
<organism evidence="2">
    <name type="scientific">marine sediment metagenome</name>
    <dbReference type="NCBI Taxonomy" id="412755"/>
    <lineage>
        <taxon>unclassified sequences</taxon>
        <taxon>metagenomes</taxon>
        <taxon>ecological metagenomes</taxon>
    </lineage>
</organism>
<accession>A0A0F9S2L1</accession>
<reference evidence="2" key="1">
    <citation type="journal article" date="2015" name="Nature">
        <title>Complex archaea that bridge the gap between prokaryotes and eukaryotes.</title>
        <authorList>
            <person name="Spang A."/>
            <person name="Saw J.H."/>
            <person name="Jorgensen S.L."/>
            <person name="Zaremba-Niedzwiedzka K."/>
            <person name="Martijn J."/>
            <person name="Lind A.E."/>
            <person name="van Eijk R."/>
            <person name="Schleper C."/>
            <person name="Guy L."/>
            <person name="Ettema T.J."/>
        </authorList>
    </citation>
    <scope>NUCLEOTIDE SEQUENCE</scope>
</reference>
<dbReference type="InterPro" id="IPR012312">
    <property type="entry name" value="Hemerythrin-like"/>
</dbReference>
<evidence type="ECO:0000313" key="2">
    <source>
        <dbReference type="EMBL" id="KKN61269.1"/>
    </source>
</evidence>
<comment type="caution">
    <text evidence="2">The sequence shown here is derived from an EMBL/GenBank/DDBJ whole genome shotgun (WGS) entry which is preliminary data.</text>
</comment>
<sequence>MVSSNQLRRDHANMARLLHILVLRHKNLKQGERPDFHLIREVVDYILEYMDGFIMPLERLYSEHLLAKDPEAEALSRRMGEDYQALRKRLNLLSKTLDMILMDAVVPMERFIEDLKTYLDAHIAYLKLERDQLFPFLREQLTDAQQKEFLKMLPAAAQDNLSRLREDYPELYAEFKAAPSPFE</sequence>
<dbReference type="EMBL" id="LAZR01000664">
    <property type="protein sequence ID" value="KKN61269.1"/>
    <property type="molecule type" value="Genomic_DNA"/>
</dbReference>
<dbReference type="Gene3D" id="1.20.120.520">
    <property type="entry name" value="nmb1532 protein domain like"/>
    <property type="match status" value="1"/>
</dbReference>
<dbReference type="Pfam" id="PF01814">
    <property type="entry name" value="Hemerythrin"/>
    <property type="match status" value="1"/>
</dbReference>
<name>A0A0F9S2L1_9ZZZZ</name>
<proteinExistence type="predicted"/>
<evidence type="ECO:0000259" key="1">
    <source>
        <dbReference type="Pfam" id="PF01814"/>
    </source>
</evidence>
<dbReference type="AlphaFoldDB" id="A0A0F9S2L1"/>
<protein>
    <recommendedName>
        <fullName evidence="1">Hemerythrin-like domain-containing protein</fullName>
    </recommendedName>
</protein>